<dbReference type="InterPro" id="IPR032675">
    <property type="entry name" value="LRR_dom_sf"/>
</dbReference>
<evidence type="ECO:0000313" key="2">
    <source>
        <dbReference type="EMBL" id="CAI9764721.1"/>
    </source>
</evidence>
<dbReference type="PANTHER" id="PTHR36766:SF70">
    <property type="entry name" value="DISEASE RESISTANCE PROTEIN RGA4"/>
    <property type="match status" value="1"/>
</dbReference>
<keyword evidence="1" id="KW-0611">Plant defense</keyword>
<evidence type="ECO:0000313" key="3">
    <source>
        <dbReference type="Proteomes" id="UP000834106"/>
    </source>
</evidence>
<gene>
    <name evidence="2" type="ORF">FPE_LOCUS12151</name>
</gene>
<dbReference type="PANTHER" id="PTHR36766">
    <property type="entry name" value="PLANT BROAD-SPECTRUM MILDEW RESISTANCE PROTEIN RPW8"/>
    <property type="match status" value="1"/>
</dbReference>
<dbReference type="Gene3D" id="3.80.10.10">
    <property type="entry name" value="Ribonuclease Inhibitor"/>
    <property type="match status" value="2"/>
</dbReference>
<dbReference type="EMBL" id="OU503042">
    <property type="protein sequence ID" value="CAI9764721.1"/>
    <property type="molecule type" value="Genomic_DNA"/>
</dbReference>
<dbReference type="GO" id="GO:0006952">
    <property type="term" value="P:defense response"/>
    <property type="evidence" value="ECO:0007669"/>
    <property type="project" value="UniProtKB-KW"/>
</dbReference>
<dbReference type="Proteomes" id="UP000834106">
    <property type="component" value="Chromosome 7"/>
</dbReference>
<sequence>MAQLTSLQTLSKMIVRKSCRMRLKDLGNLSRPQDEICILNLQNVVNVQEAIDARLMYNLRLTKASPIITYQVLKLSSVEVRTSLIGSEIHHSVKFPILSLPSLCELEAEVCNEVVLSHMRNLESLTLLKLKKNFGLTSVSKAFMPFPYALEKLEVRNCSGLETLWPSDSIAQSLVNLRRLSVRNCPKLLSLRDIDTLPVLRNLEIWDCGSLEFVPDSTSCLKRLEIGDCPSLKTMMKLQSLLSGNRLLRWSGVVSPEGLPAPNLKYLDIIGCQHLKSLPDRMDLLSSLEYLFVQFCPLLVEPFPQGKFHPNLRGLSIYDCGKLNPLGECGLHKITSLEAFSLGADYPELVSFSNDDDDEDDNHYLLPPSIMSLRLCDLLNLEIFSSSEAPCSSGSEDLLFLLKREAKLITVLIIILFIGTSSRSLFRATELWKEETILKKAMTEGQQTFVNFNGEILIDVEYEPLVPKEEKSANYEGQP</sequence>
<keyword evidence="3" id="KW-1185">Reference proteome</keyword>
<name>A0AAD1ZB67_9LAMI</name>
<dbReference type="AlphaFoldDB" id="A0AAD1ZB67"/>
<evidence type="ECO:0000256" key="1">
    <source>
        <dbReference type="ARBA" id="ARBA00022821"/>
    </source>
</evidence>
<dbReference type="SUPFAM" id="SSF52058">
    <property type="entry name" value="L domain-like"/>
    <property type="match status" value="1"/>
</dbReference>
<reference evidence="2" key="1">
    <citation type="submission" date="2023-05" db="EMBL/GenBank/DDBJ databases">
        <authorList>
            <person name="Huff M."/>
        </authorList>
    </citation>
    <scope>NUCLEOTIDE SEQUENCE</scope>
</reference>
<proteinExistence type="predicted"/>
<organism evidence="2 3">
    <name type="scientific">Fraxinus pennsylvanica</name>
    <dbReference type="NCBI Taxonomy" id="56036"/>
    <lineage>
        <taxon>Eukaryota</taxon>
        <taxon>Viridiplantae</taxon>
        <taxon>Streptophyta</taxon>
        <taxon>Embryophyta</taxon>
        <taxon>Tracheophyta</taxon>
        <taxon>Spermatophyta</taxon>
        <taxon>Magnoliopsida</taxon>
        <taxon>eudicotyledons</taxon>
        <taxon>Gunneridae</taxon>
        <taxon>Pentapetalae</taxon>
        <taxon>asterids</taxon>
        <taxon>lamiids</taxon>
        <taxon>Lamiales</taxon>
        <taxon>Oleaceae</taxon>
        <taxon>Oleeae</taxon>
        <taxon>Fraxinus</taxon>
    </lineage>
</organism>
<accession>A0AAD1ZB67</accession>
<protein>
    <submittedName>
        <fullName evidence="2">Uncharacterized protein</fullName>
    </submittedName>
</protein>